<dbReference type="EnsemblPlants" id="PNT66896">
    <property type="protein sequence ID" value="PNT66896"/>
    <property type="gene ID" value="BRADI_3g18175v3"/>
</dbReference>
<dbReference type="Gramene" id="PNT66896">
    <property type="protein sequence ID" value="PNT66896"/>
    <property type="gene ID" value="BRADI_3g18175v3"/>
</dbReference>
<evidence type="ECO:0000313" key="3">
    <source>
        <dbReference type="Proteomes" id="UP000008810"/>
    </source>
</evidence>
<sequence>MKQQILASDECPFGCSTSESALHLAVLCPRSATIFQLLGLNVSNFQTMSDLFTIGKISCLPDKKNAWDLVLIAIMWNIWIARNRKVFDDHNIPPVVVARQCRETLKLWSCRLKNNEKQAVDHWIEDWRD</sequence>
<reference evidence="2" key="3">
    <citation type="submission" date="2018-08" db="UniProtKB">
        <authorList>
            <consortium name="EnsemblPlants"/>
        </authorList>
    </citation>
    <scope>IDENTIFICATION</scope>
    <source>
        <strain evidence="2">cv. Bd21</strain>
    </source>
</reference>
<gene>
    <name evidence="1" type="ORF">BRADI_3g18175v3</name>
</gene>
<dbReference type="EMBL" id="CM000882">
    <property type="protein sequence ID" value="PNT66896.1"/>
    <property type="molecule type" value="Genomic_DNA"/>
</dbReference>
<reference evidence="1 2" key="1">
    <citation type="journal article" date="2010" name="Nature">
        <title>Genome sequencing and analysis of the model grass Brachypodium distachyon.</title>
        <authorList>
            <consortium name="International Brachypodium Initiative"/>
        </authorList>
    </citation>
    <scope>NUCLEOTIDE SEQUENCE [LARGE SCALE GENOMIC DNA]</scope>
    <source>
        <strain evidence="1 2">Bd21</strain>
    </source>
</reference>
<dbReference type="Proteomes" id="UP000008810">
    <property type="component" value="Chromosome 3"/>
</dbReference>
<proteinExistence type="predicted"/>
<dbReference type="AlphaFoldDB" id="A0A2K2CXZ6"/>
<keyword evidence="3" id="KW-1185">Reference proteome</keyword>
<dbReference type="InParanoid" id="A0A2K2CXZ6"/>
<organism evidence="1">
    <name type="scientific">Brachypodium distachyon</name>
    <name type="common">Purple false brome</name>
    <name type="synonym">Trachynia distachya</name>
    <dbReference type="NCBI Taxonomy" id="15368"/>
    <lineage>
        <taxon>Eukaryota</taxon>
        <taxon>Viridiplantae</taxon>
        <taxon>Streptophyta</taxon>
        <taxon>Embryophyta</taxon>
        <taxon>Tracheophyta</taxon>
        <taxon>Spermatophyta</taxon>
        <taxon>Magnoliopsida</taxon>
        <taxon>Liliopsida</taxon>
        <taxon>Poales</taxon>
        <taxon>Poaceae</taxon>
        <taxon>BOP clade</taxon>
        <taxon>Pooideae</taxon>
        <taxon>Stipodae</taxon>
        <taxon>Brachypodieae</taxon>
        <taxon>Brachypodium</taxon>
    </lineage>
</organism>
<evidence type="ECO:0000313" key="1">
    <source>
        <dbReference type="EMBL" id="PNT66896.1"/>
    </source>
</evidence>
<protein>
    <recommendedName>
        <fullName evidence="4">Reverse transcriptase zinc-binding domain-containing protein</fullName>
    </recommendedName>
</protein>
<evidence type="ECO:0000313" key="2">
    <source>
        <dbReference type="EnsemblPlants" id="PNT66896"/>
    </source>
</evidence>
<accession>A0A2K2CXZ6</accession>
<dbReference type="OrthoDB" id="693846at2759"/>
<name>A0A2K2CXZ6_BRADI</name>
<reference evidence="1" key="2">
    <citation type="submission" date="2017-06" db="EMBL/GenBank/DDBJ databases">
        <title>WGS assembly of Brachypodium distachyon.</title>
        <authorList>
            <consortium name="The International Brachypodium Initiative"/>
            <person name="Lucas S."/>
            <person name="Harmon-Smith M."/>
            <person name="Lail K."/>
            <person name="Tice H."/>
            <person name="Grimwood J."/>
            <person name="Bruce D."/>
            <person name="Barry K."/>
            <person name="Shu S."/>
            <person name="Lindquist E."/>
            <person name="Wang M."/>
            <person name="Pitluck S."/>
            <person name="Vogel J.P."/>
            <person name="Garvin D.F."/>
            <person name="Mockler T.C."/>
            <person name="Schmutz J."/>
            <person name="Rokhsar D."/>
            <person name="Bevan M.W."/>
        </authorList>
    </citation>
    <scope>NUCLEOTIDE SEQUENCE</scope>
    <source>
        <strain evidence="1">Bd21</strain>
    </source>
</reference>
<evidence type="ECO:0008006" key="4">
    <source>
        <dbReference type="Google" id="ProtNLM"/>
    </source>
</evidence>